<proteinExistence type="inferred from homology"/>
<dbReference type="SUPFAM" id="SSF51735">
    <property type="entry name" value="NAD(P)-binding Rossmann-fold domains"/>
    <property type="match status" value="1"/>
</dbReference>
<dbReference type="OrthoDB" id="9803333at2"/>
<dbReference type="KEGG" id="pgm:PGRAT_31145"/>
<dbReference type="FunFam" id="3.40.50.720:FF:000084">
    <property type="entry name" value="Short-chain dehydrogenase reductase"/>
    <property type="match status" value="1"/>
</dbReference>
<dbReference type="PANTHER" id="PTHR42879">
    <property type="entry name" value="3-OXOACYL-(ACYL-CARRIER-PROTEIN) REDUCTASE"/>
    <property type="match status" value="1"/>
</dbReference>
<organism evidence="3 4">
    <name type="scientific">Paenibacillus graminis</name>
    <dbReference type="NCBI Taxonomy" id="189425"/>
    <lineage>
        <taxon>Bacteria</taxon>
        <taxon>Bacillati</taxon>
        <taxon>Bacillota</taxon>
        <taxon>Bacilli</taxon>
        <taxon>Bacillales</taxon>
        <taxon>Paenibacillaceae</taxon>
        <taxon>Paenibacillus</taxon>
    </lineage>
</organism>
<evidence type="ECO:0000313" key="3">
    <source>
        <dbReference type="EMBL" id="AIQ71542.1"/>
    </source>
</evidence>
<keyword evidence="4" id="KW-1185">Reference proteome</keyword>
<dbReference type="Pfam" id="PF13561">
    <property type="entry name" value="adh_short_C2"/>
    <property type="match status" value="1"/>
</dbReference>
<name>A0A089ME23_9BACL</name>
<dbReference type="RefSeq" id="WP_025708452.1">
    <property type="nucleotide sequence ID" value="NZ_CP009287.1"/>
</dbReference>
<dbReference type="InterPro" id="IPR036291">
    <property type="entry name" value="NAD(P)-bd_dom_sf"/>
</dbReference>
<reference evidence="3 4" key="1">
    <citation type="submission" date="2014-08" db="EMBL/GenBank/DDBJ databases">
        <title>Comparative genomics of the Paenibacillus odorifer group.</title>
        <authorList>
            <person name="den Bakker H.C."/>
            <person name="Tsai Y.-C."/>
            <person name="Martin N."/>
            <person name="Korlach J."/>
            <person name="Wiedmann M."/>
        </authorList>
    </citation>
    <scope>NUCLEOTIDE SEQUENCE [LARGE SCALE GENOMIC DNA]</scope>
    <source>
        <strain evidence="3 4">DSM 15220</strain>
    </source>
</reference>
<dbReference type="InterPro" id="IPR050259">
    <property type="entry name" value="SDR"/>
</dbReference>
<dbReference type="eggNOG" id="COG1028">
    <property type="taxonomic scope" value="Bacteria"/>
</dbReference>
<dbReference type="Proteomes" id="UP000029500">
    <property type="component" value="Chromosome"/>
</dbReference>
<dbReference type="GO" id="GO:0016491">
    <property type="term" value="F:oxidoreductase activity"/>
    <property type="evidence" value="ECO:0007669"/>
    <property type="project" value="UniProtKB-KW"/>
</dbReference>
<sequence length="262" mass="27198">MDLGLTGKSVFVAAASKGLGLATALEFAREGAKVTIASRNLEQLEAARRTIAEATGHEVAAVQMDVNRPEEIGRAIEAAAEYGGGLDVLVTNAGGPPGGGFEEMIDADWNGGYELTLMGTVRMIREALPYLRSSGGGRIVGVSSVSIKQPIGGLILSNVFRAGVSALFKTLAAELAPEGILINSLAPGRISTDRILQLDGKRADARGISREQVEQEALAQIPAGRSGTPEEFGKAAVFLGSFANTYITGQSLLIDGGMVKSL</sequence>
<dbReference type="PRINTS" id="PR00080">
    <property type="entry name" value="SDRFAMILY"/>
</dbReference>
<accession>A0A089ME23</accession>
<dbReference type="PRINTS" id="PR00081">
    <property type="entry name" value="GDHRDH"/>
</dbReference>
<dbReference type="STRING" id="189425.PGRAT_31145"/>
<dbReference type="HOGENOM" id="CLU_010194_1_2_9"/>
<dbReference type="InterPro" id="IPR002347">
    <property type="entry name" value="SDR_fam"/>
</dbReference>
<dbReference type="Gene3D" id="3.40.50.720">
    <property type="entry name" value="NAD(P)-binding Rossmann-like Domain"/>
    <property type="match status" value="1"/>
</dbReference>
<dbReference type="EMBL" id="CP009287">
    <property type="protein sequence ID" value="AIQ71542.1"/>
    <property type="molecule type" value="Genomic_DNA"/>
</dbReference>
<dbReference type="AlphaFoldDB" id="A0A089ME23"/>
<gene>
    <name evidence="3" type="ORF">PGRAT_31145</name>
</gene>
<dbReference type="GO" id="GO:0008206">
    <property type="term" value="P:bile acid metabolic process"/>
    <property type="evidence" value="ECO:0007669"/>
    <property type="project" value="UniProtKB-ARBA"/>
</dbReference>
<dbReference type="PANTHER" id="PTHR42879:SF6">
    <property type="entry name" value="NADPH-DEPENDENT REDUCTASE BACG"/>
    <property type="match status" value="1"/>
</dbReference>
<evidence type="ECO:0000256" key="2">
    <source>
        <dbReference type="ARBA" id="ARBA00023002"/>
    </source>
</evidence>
<evidence type="ECO:0000313" key="4">
    <source>
        <dbReference type="Proteomes" id="UP000029500"/>
    </source>
</evidence>
<evidence type="ECO:0000256" key="1">
    <source>
        <dbReference type="ARBA" id="ARBA00006484"/>
    </source>
</evidence>
<protein>
    <submittedName>
        <fullName evidence="3">3-oxoacyl-ACP reductase</fullName>
    </submittedName>
</protein>
<keyword evidence="2" id="KW-0560">Oxidoreductase</keyword>
<comment type="similarity">
    <text evidence="1">Belongs to the short-chain dehydrogenases/reductases (SDR) family.</text>
</comment>